<protein>
    <recommendedName>
        <fullName evidence="3">F-box domain-containing protein</fullName>
    </recommendedName>
</protein>
<keyword evidence="2" id="KW-1185">Reference proteome</keyword>
<proteinExistence type="predicted"/>
<sequence>MATQARSVRSHLESPASPRQLPALTDDVLEEILIRITCPAALTRASAACVAFRRLITDRTFLRRYRSRHPPLLLGFLNIDVRKGFHPVAAPHPNAAAARALGNIFFNFLPPPSLENWYISDVRDIRVLFRFIEHFDGTAVMTGLVNKLLKVDIERMEFSTVDLPPGHENLAVVVVDAGKGTLGMFSYDRCNGKFLNCYNRMQNEDQRANEWQMKKVIPLPVDDNFGAKFWIYGAPQGYVFIQGDSEGQDSKHTTIYSLEIKTLKIELVTQMSYHFEGHPYFGFLPSISPRRI</sequence>
<organism evidence="1 2">
    <name type="scientific">Eragrostis curvula</name>
    <name type="common">weeping love grass</name>
    <dbReference type="NCBI Taxonomy" id="38414"/>
    <lineage>
        <taxon>Eukaryota</taxon>
        <taxon>Viridiplantae</taxon>
        <taxon>Streptophyta</taxon>
        <taxon>Embryophyta</taxon>
        <taxon>Tracheophyta</taxon>
        <taxon>Spermatophyta</taxon>
        <taxon>Magnoliopsida</taxon>
        <taxon>Liliopsida</taxon>
        <taxon>Poales</taxon>
        <taxon>Poaceae</taxon>
        <taxon>PACMAD clade</taxon>
        <taxon>Chloridoideae</taxon>
        <taxon>Eragrostideae</taxon>
        <taxon>Eragrostidinae</taxon>
        <taxon>Eragrostis</taxon>
    </lineage>
</organism>
<feature type="non-terminal residue" evidence="1">
    <location>
        <position position="1"/>
    </location>
</feature>
<dbReference type="InterPro" id="IPR036047">
    <property type="entry name" value="F-box-like_dom_sf"/>
</dbReference>
<dbReference type="SUPFAM" id="SSF81383">
    <property type="entry name" value="F-box domain"/>
    <property type="match status" value="1"/>
</dbReference>
<dbReference type="AlphaFoldDB" id="A0A5J9VT35"/>
<dbReference type="OrthoDB" id="679977at2759"/>
<accession>A0A5J9VT35</accession>
<dbReference type="Gramene" id="TVU38574">
    <property type="protein sequence ID" value="TVU38574"/>
    <property type="gene ID" value="EJB05_11954"/>
</dbReference>
<evidence type="ECO:0008006" key="3">
    <source>
        <dbReference type="Google" id="ProtNLM"/>
    </source>
</evidence>
<evidence type="ECO:0000313" key="2">
    <source>
        <dbReference type="Proteomes" id="UP000324897"/>
    </source>
</evidence>
<name>A0A5J9VT35_9POAL</name>
<comment type="caution">
    <text evidence="1">The sequence shown here is derived from an EMBL/GenBank/DDBJ whole genome shotgun (WGS) entry which is preliminary data.</text>
</comment>
<evidence type="ECO:0000313" key="1">
    <source>
        <dbReference type="EMBL" id="TVU38574.1"/>
    </source>
</evidence>
<gene>
    <name evidence="1" type="ORF">EJB05_11954</name>
</gene>
<dbReference type="EMBL" id="RWGY01000007">
    <property type="protein sequence ID" value="TVU38574.1"/>
    <property type="molecule type" value="Genomic_DNA"/>
</dbReference>
<reference evidence="1 2" key="1">
    <citation type="journal article" date="2019" name="Sci. Rep.">
        <title>A high-quality genome of Eragrostis curvula grass provides insights into Poaceae evolution and supports new strategies to enhance forage quality.</title>
        <authorList>
            <person name="Carballo J."/>
            <person name="Santos B.A.C.M."/>
            <person name="Zappacosta D."/>
            <person name="Garbus I."/>
            <person name="Selva J.P."/>
            <person name="Gallo C.A."/>
            <person name="Diaz A."/>
            <person name="Albertini E."/>
            <person name="Caccamo M."/>
            <person name="Echenique V."/>
        </authorList>
    </citation>
    <scope>NUCLEOTIDE SEQUENCE [LARGE SCALE GENOMIC DNA]</scope>
    <source>
        <strain evidence="2">cv. Victoria</strain>
        <tissue evidence="1">Leaf</tissue>
    </source>
</reference>
<dbReference type="PANTHER" id="PTHR31264:SF3">
    <property type="entry name" value="OS07G0554100 PROTEIN"/>
    <property type="match status" value="1"/>
</dbReference>
<dbReference type="Proteomes" id="UP000324897">
    <property type="component" value="Chromosome 4"/>
</dbReference>
<dbReference type="PANTHER" id="PTHR31264">
    <property type="entry name" value="OS07G0554500 PROTEIN-RELATED"/>
    <property type="match status" value="1"/>
</dbReference>